<dbReference type="Proteomes" id="UP001465976">
    <property type="component" value="Unassembled WGS sequence"/>
</dbReference>
<gene>
    <name evidence="2" type="ORF">V5O48_010383</name>
</gene>
<sequence length="209" mass="23435">MPHLSSTCHGDELCLDEYARHVSTLDPGAILPLHNFTHLSIEEQGLVDIASRASVDFCSISGACELSNAHHPLKLVVEDNIVKVLNDDYGLCTCQRLFRYIPRSLSKCILSAWEIWLERLRRWEALMTDPEYRSPSPDLPPLDQLFAIFETGPEVSKKRPAEESEDEEDNASPSPPPAKRMRTGPCPDVVRKMKARSAEAEANEAPLEE</sequence>
<comment type="caution">
    <text evidence="2">The sequence shown here is derived from an EMBL/GenBank/DDBJ whole genome shotgun (WGS) entry which is preliminary data.</text>
</comment>
<organism evidence="2 3">
    <name type="scientific">Marasmius crinis-equi</name>
    <dbReference type="NCBI Taxonomy" id="585013"/>
    <lineage>
        <taxon>Eukaryota</taxon>
        <taxon>Fungi</taxon>
        <taxon>Dikarya</taxon>
        <taxon>Basidiomycota</taxon>
        <taxon>Agaricomycotina</taxon>
        <taxon>Agaricomycetes</taxon>
        <taxon>Agaricomycetidae</taxon>
        <taxon>Agaricales</taxon>
        <taxon>Marasmiineae</taxon>
        <taxon>Marasmiaceae</taxon>
        <taxon>Marasmius</taxon>
    </lineage>
</organism>
<keyword evidence="3" id="KW-1185">Reference proteome</keyword>
<evidence type="ECO:0000313" key="3">
    <source>
        <dbReference type="Proteomes" id="UP001465976"/>
    </source>
</evidence>
<dbReference type="EMBL" id="JBAHYK010000746">
    <property type="protein sequence ID" value="KAL0571577.1"/>
    <property type="molecule type" value="Genomic_DNA"/>
</dbReference>
<reference evidence="2 3" key="1">
    <citation type="submission" date="2024-02" db="EMBL/GenBank/DDBJ databases">
        <title>A draft genome for the cacao thread blight pathogen Marasmius crinis-equi.</title>
        <authorList>
            <person name="Cohen S.P."/>
            <person name="Baruah I.K."/>
            <person name="Amoako-Attah I."/>
            <person name="Bukari Y."/>
            <person name="Meinhardt L.W."/>
            <person name="Bailey B.A."/>
        </authorList>
    </citation>
    <scope>NUCLEOTIDE SEQUENCE [LARGE SCALE GENOMIC DNA]</scope>
    <source>
        <strain evidence="2 3">GH-76</strain>
    </source>
</reference>
<proteinExistence type="predicted"/>
<feature type="region of interest" description="Disordered" evidence="1">
    <location>
        <begin position="152"/>
        <end position="209"/>
    </location>
</feature>
<evidence type="ECO:0000256" key="1">
    <source>
        <dbReference type="SAM" id="MobiDB-lite"/>
    </source>
</evidence>
<accession>A0ABR3F8K9</accession>
<name>A0ABR3F8K9_9AGAR</name>
<evidence type="ECO:0000313" key="2">
    <source>
        <dbReference type="EMBL" id="KAL0571577.1"/>
    </source>
</evidence>
<protein>
    <submittedName>
        <fullName evidence="2">Uncharacterized protein</fullName>
    </submittedName>
</protein>